<evidence type="ECO:0000256" key="7">
    <source>
        <dbReference type="SAM" id="Phobius"/>
    </source>
</evidence>
<dbReference type="InterPro" id="IPR036259">
    <property type="entry name" value="MFS_trans_sf"/>
</dbReference>
<dbReference type="GO" id="GO:0005886">
    <property type="term" value="C:plasma membrane"/>
    <property type="evidence" value="ECO:0007669"/>
    <property type="project" value="UniProtKB-SubCell"/>
</dbReference>
<keyword evidence="4 7" id="KW-0812">Transmembrane</keyword>
<feature type="transmembrane region" description="Helical" evidence="7">
    <location>
        <begin position="108"/>
        <end position="128"/>
    </location>
</feature>
<dbReference type="NCBIfam" id="TIGR00711">
    <property type="entry name" value="efflux_EmrB"/>
    <property type="match status" value="1"/>
</dbReference>
<dbReference type="PRINTS" id="PR01036">
    <property type="entry name" value="TCRTETB"/>
</dbReference>
<dbReference type="InterPro" id="IPR011701">
    <property type="entry name" value="MFS"/>
</dbReference>
<dbReference type="PANTHER" id="PTHR42718">
    <property type="entry name" value="MAJOR FACILITATOR SUPERFAMILY MULTIDRUG TRANSPORTER MFSC"/>
    <property type="match status" value="1"/>
</dbReference>
<protein>
    <recommendedName>
        <fullName evidence="8">Major facilitator superfamily (MFS) profile domain-containing protein</fullName>
    </recommendedName>
</protein>
<feature type="transmembrane region" description="Helical" evidence="7">
    <location>
        <begin position="167"/>
        <end position="187"/>
    </location>
</feature>
<evidence type="ECO:0000256" key="5">
    <source>
        <dbReference type="ARBA" id="ARBA00022989"/>
    </source>
</evidence>
<dbReference type="InterPro" id="IPR005829">
    <property type="entry name" value="Sugar_transporter_CS"/>
</dbReference>
<comment type="subcellular location">
    <subcellularLocation>
        <location evidence="1">Cell membrane</location>
        <topology evidence="1">Multi-pass membrane protein</topology>
    </subcellularLocation>
</comment>
<dbReference type="InterPro" id="IPR020846">
    <property type="entry name" value="MFS_dom"/>
</dbReference>
<feature type="transmembrane region" description="Helical" evidence="7">
    <location>
        <begin position="140"/>
        <end position="161"/>
    </location>
</feature>
<feature type="transmembrane region" description="Helical" evidence="7">
    <location>
        <begin position="362"/>
        <end position="384"/>
    </location>
</feature>
<feature type="transmembrane region" description="Helical" evidence="7">
    <location>
        <begin position="483"/>
        <end position="502"/>
    </location>
</feature>
<evidence type="ECO:0000313" key="10">
    <source>
        <dbReference type="Proteomes" id="UP000441797"/>
    </source>
</evidence>
<evidence type="ECO:0000256" key="3">
    <source>
        <dbReference type="ARBA" id="ARBA00022475"/>
    </source>
</evidence>
<dbReference type="PANTHER" id="PTHR42718:SF49">
    <property type="entry name" value="EXPORT PROTEIN"/>
    <property type="match status" value="1"/>
</dbReference>
<feature type="transmembrane region" description="Helical" evidence="7">
    <location>
        <begin position="82"/>
        <end position="102"/>
    </location>
</feature>
<feature type="transmembrane region" description="Helical" evidence="7">
    <location>
        <begin position="333"/>
        <end position="350"/>
    </location>
</feature>
<feature type="transmembrane region" description="Helical" evidence="7">
    <location>
        <begin position="268"/>
        <end position="291"/>
    </location>
</feature>
<dbReference type="PROSITE" id="PS50850">
    <property type="entry name" value="MFS"/>
    <property type="match status" value="1"/>
</dbReference>
<sequence length="523" mass="55673">MLNIRKSFRWNTHQWFTLIAVCIASFQEPLATTMTVVALPDIEQTLNANFTELQWFINAYVLMFAAFVLTAGTLMDLFGRRLIFVIGMVLFTLGFLFCGLATDPLWLSISRGVLGIGAALSLGLPLLVHEFDGRDRASAFGIWGVAVCIGSAFGPLIGGVVNDILNWRWVFLINVPICVIVIALTLAQVRESRDPDARHIDWAGLITFTSMFSLLMFTLIEGNERGWTSPVIIGTLIATGVLLAAFLMAEGRQARPMFDLSLFRLPTFVGASTLAVVIAGTFFTLIVYLPIYFQGVLGYSATQAGLALVPMALPLLIMGPLAGKLAAYLPSRVFLSAGLVMISVGAVRMADINAYSGLSALLGGMILAGIGAGLINGELSNVAVSVVVPARSGMASGINHTMRQFGFGIGIAGLGAIFSYQIRASVLTSIANTPIGEGGQSSGLAKRVIAGDIDGAVSSLPLEVQSVFTQVAKVSFVSGMHRIFLVTAIVALIGAVLTFMLVRDRDVIQVSAKTKAPTDLSRD</sequence>
<keyword evidence="5 7" id="KW-1133">Transmembrane helix</keyword>
<evidence type="ECO:0000313" key="9">
    <source>
        <dbReference type="EMBL" id="MUL39061.1"/>
    </source>
</evidence>
<dbReference type="OrthoDB" id="9816041at2"/>
<feature type="transmembrane region" description="Helical" evidence="7">
    <location>
        <begin position="405"/>
        <end position="422"/>
    </location>
</feature>
<dbReference type="GO" id="GO:0022857">
    <property type="term" value="F:transmembrane transporter activity"/>
    <property type="evidence" value="ECO:0007669"/>
    <property type="project" value="InterPro"/>
</dbReference>
<dbReference type="InterPro" id="IPR004638">
    <property type="entry name" value="EmrB-like"/>
</dbReference>
<name>A0A6N8G1I0_9CHRO</name>
<feature type="domain" description="Major facilitator superfamily (MFS) profile" evidence="8">
    <location>
        <begin position="17"/>
        <end position="506"/>
    </location>
</feature>
<comment type="caution">
    <text evidence="9">The sequence shown here is derived from an EMBL/GenBank/DDBJ whole genome shotgun (WGS) entry which is preliminary data.</text>
</comment>
<organism evidence="9 10">
    <name type="scientific">Gloeocapsopsis dulcis AAB1 = 1H9</name>
    <dbReference type="NCBI Taxonomy" id="1433147"/>
    <lineage>
        <taxon>Bacteria</taxon>
        <taxon>Bacillati</taxon>
        <taxon>Cyanobacteriota</taxon>
        <taxon>Cyanophyceae</taxon>
        <taxon>Oscillatoriophycideae</taxon>
        <taxon>Chroococcales</taxon>
        <taxon>Chroococcaceae</taxon>
        <taxon>Gloeocapsopsis</taxon>
        <taxon>Gloeocapsopsis dulcis</taxon>
    </lineage>
</organism>
<dbReference type="Pfam" id="PF07690">
    <property type="entry name" value="MFS_1"/>
    <property type="match status" value="1"/>
</dbReference>
<evidence type="ECO:0000256" key="6">
    <source>
        <dbReference type="ARBA" id="ARBA00023136"/>
    </source>
</evidence>
<dbReference type="RefSeq" id="WP_105221612.1">
    <property type="nucleotide sequence ID" value="NZ_CAWNSU010000104.1"/>
</dbReference>
<evidence type="ECO:0000256" key="1">
    <source>
        <dbReference type="ARBA" id="ARBA00004651"/>
    </source>
</evidence>
<accession>A0A6N8G1I0</accession>
<evidence type="ECO:0000259" key="8">
    <source>
        <dbReference type="PROSITE" id="PS50850"/>
    </source>
</evidence>
<dbReference type="CDD" id="cd17321">
    <property type="entry name" value="MFS_MMR_MDR_like"/>
    <property type="match status" value="1"/>
</dbReference>
<gene>
    <name evidence="9" type="ORF">BWI75_22840</name>
</gene>
<keyword evidence="2" id="KW-0813">Transport</keyword>
<keyword evidence="10" id="KW-1185">Reference proteome</keyword>
<dbReference type="EMBL" id="NAPY01000059">
    <property type="protein sequence ID" value="MUL39061.1"/>
    <property type="molecule type" value="Genomic_DNA"/>
</dbReference>
<dbReference type="Proteomes" id="UP000441797">
    <property type="component" value="Unassembled WGS sequence"/>
</dbReference>
<feature type="transmembrane region" description="Helical" evidence="7">
    <location>
        <begin position="226"/>
        <end position="247"/>
    </location>
</feature>
<feature type="transmembrane region" description="Helical" evidence="7">
    <location>
        <begin position="297"/>
        <end position="321"/>
    </location>
</feature>
<dbReference type="SUPFAM" id="SSF103473">
    <property type="entry name" value="MFS general substrate transporter"/>
    <property type="match status" value="1"/>
</dbReference>
<reference evidence="9 10" key="1">
    <citation type="journal article" date="2019" name="Front. Microbiol.">
        <title>Genomic Features for Desiccation Tolerance and Sugar Biosynthesis in the Extremophile Gloeocapsopsis sp. UTEX B3054.</title>
        <authorList>
            <person name="Urrejola C."/>
            <person name="Alcorta J."/>
            <person name="Salas L."/>
            <person name="Vasquez M."/>
            <person name="Polz M.F."/>
            <person name="Vicuna R."/>
            <person name="Diez B."/>
        </authorList>
    </citation>
    <scope>NUCLEOTIDE SEQUENCE [LARGE SCALE GENOMIC DNA]</scope>
    <source>
        <strain evidence="9 10">1H9</strain>
    </source>
</reference>
<dbReference type="Gene3D" id="1.20.1250.20">
    <property type="entry name" value="MFS general substrate transporter like domains"/>
    <property type="match status" value="1"/>
</dbReference>
<keyword evidence="3" id="KW-1003">Cell membrane</keyword>
<proteinExistence type="predicted"/>
<evidence type="ECO:0000256" key="4">
    <source>
        <dbReference type="ARBA" id="ARBA00022692"/>
    </source>
</evidence>
<keyword evidence="6 7" id="KW-0472">Membrane</keyword>
<dbReference type="PROSITE" id="PS00216">
    <property type="entry name" value="SUGAR_TRANSPORT_1"/>
    <property type="match status" value="1"/>
</dbReference>
<feature type="transmembrane region" description="Helical" evidence="7">
    <location>
        <begin position="199"/>
        <end position="220"/>
    </location>
</feature>
<evidence type="ECO:0000256" key="2">
    <source>
        <dbReference type="ARBA" id="ARBA00022448"/>
    </source>
</evidence>
<feature type="transmembrane region" description="Helical" evidence="7">
    <location>
        <begin position="55"/>
        <end position="75"/>
    </location>
</feature>
<dbReference type="AlphaFoldDB" id="A0A6N8G1I0"/>
<dbReference type="Gene3D" id="1.20.1720.10">
    <property type="entry name" value="Multidrug resistance protein D"/>
    <property type="match status" value="1"/>
</dbReference>